<evidence type="ECO:0000256" key="1">
    <source>
        <dbReference type="SAM" id="MobiDB-lite"/>
    </source>
</evidence>
<evidence type="ECO:0000313" key="2">
    <source>
        <dbReference type="EMBL" id="KAF9777739.1"/>
    </source>
</evidence>
<sequence>MIRTTDDPLCHQFPCTADSFKLYLDGTPAHPWNKAATKVFVASFCVKYTHHAANKAEAHFKVHIDTLIRRYRAQEVAKGNPNAKDVAKKKNRKNARKLLEDRRKTVGQIPELREHSWVIDHLGAAGMSSDESSTEHGVKIYRIKKKYWRAAELGPFLHGIDRVTAQYKNVTTSKGSQRYLWLSGGEQSTGGVAMPGLPVNFYDAEWLTNLQTHMKPAYNSLEIDPVEHPLIHHPVIQE</sequence>
<dbReference type="AlphaFoldDB" id="A0A9P6H2U7"/>
<accession>A0A9P6H2U7</accession>
<gene>
    <name evidence="2" type="ORF">BJ322DRAFT_1015465</name>
</gene>
<feature type="compositionally biased region" description="Basic residues" evidence="1">
    <location>
        <begin position="87"/>
        <end position="96"/>
    </location>
</feature>
<proteinExistence type="predicted"/>
<feature type="region of interest" description="Disordered" evidence="1">
    <location>
        <begin position="78"/>
        <end position="99"/>
    </location>
</feature>
<comment type="caution">
    <text evidence="2">The sequence shown here is derived from an EMBL/GenBank/DDBJ whole genome shotgun (WGS) entry which is preliminary data.</text>
</comment>
<protein>
    <submittedName>
        <fullName evidence="2">Uncharacterized protein</fullName>
    </submittedName>
</protein>
<reference evidence="2" key="2">
    <citation type="submission" date="2020-11" db="EMBL/GenBank/DDBJ databases">
        <authorList>
            <consortium name="DOE Joint Genome Institute"/>
            <person name="Kuo A."/>
            <person name="Miyauchi S."/>
            <person name="Kiss E."/>
            <person name="Drula E."/>
            <person name="Kohler A."/>
            <person name="Sanchez-Garcia M."/>
            <person name="Andreopoulos B."/>
            <person name="Barry K.W."/>
            <person name="Bonito G."/>
            <person name="Buee M."/>
            <person name="Carver A."/>
            <person name="Chen C."/>
            <person name="Cichocki N."/>
            <person name="Clum A."/>
            <person name="Culley D."/>
            <person name="Crous P.W."/>
            <person name="Fauchery L."/>
            <person name="Girlanda M."/>
            <person name="Hayes R."/>
            <person name="Keri Z."/>
            <person name="Labutti K."/>
            <person name="Lipzen A."/>
            <person name="Lombard V."/>
            <person name="Magnuson J."/>
            <person name="Maillard F."/>
            <person name="Morin E."/>
            <person name="Murat C."/>
            <person name="Nolan M."/>
            <person name="Ohm R."/>
            <person name="Pangilinan J."/>
            <person name="Pereira M."/>
            <person name="Perotto S."/>
            <person name="Peter M."/>
            <person name="Riley R."/>
            <person name="Sitrit Y."/>
            <person name="Stielow B."/>
            <person name="Szollosi G."/>
            <person name="Zifcakova L."/>
            <person name="Stursova M."/>
            <person name="Spatafora J.W."/>
            <person name="Tedersoo L."/>
            <person name="Vaario L.-M."/>
            <person name="Yamada A."/>
            <person name="Yan M."/>
            <person name="Wang P."/>
            <person name="Xu J."/>
            <person name="Bruns T."/>
            <person name="Baldrian P."/>
            <person name="Vilgalys R."/>
            <person name="Henrissat B."/>
            <person name="Grigoriev I.V."/>
            <person name="Hibbett D."/>
            <person name="Nagy L.G."/>
            <person name="Martin F.M."/>
        </authorList>
    </citation>
    <scope>NUCLEOTIDE SEQUENCE</scope>
    <source>
        <strain evidence="2">UH-Tt-Lm1</strain>
    </source>
</reference>
<reference evidence="2" key="1">
    <citation type="journal article" date="2020" name="Nat. Commun.">
        <title>Large-scale genome sequencing of mycorrhizal fungi provides insights into the early evolution of symbiotic traits.</title>
        <authorList>
            <person name="Miyauchi S."/>
            <person name="Kiss E."/>
            <person name="Kuo A."/>
            <person name="Drula E."/>
            <person name="Kohler A."/>
            <person name="Sanchez-Garcia M."/>
            <person name="Morin E."/>
            <person name="Andreopoulos B."/>
            <person name="Barry K.W."/>
            <person name="Bonito G."/>
            <person name="Buee M."/>
            <person name="Carver A."/>
            <person name="Chen C."/>
            <person name="Cichocki N."/>
            <person name="Clum A."/>
            <person name="Culley D."/>
            <person name="Crous P.W."/>
            <person name="Fauchery L."/>
            <person name="Girlanda M."/>
            <person name="Hayes R.D."/>
            <person name="Keri Z."/>
            <person name="LaButti K."/>
            <person name="Lipzen A."/>
            <person name="Lombard V."/>
            <person name="Magnuson J."/>
            <person name="Maillard F."/>
            <person name="Murat C."/>
            <person name="Nolan M."/>
            <person name="Ohm R.A."/>
            <person name="Pangilinan J."/>
            <person name="Pereira M.F."/>
            <person name="Perotto S."/>
            <person name="Peter M."/>
            <person name="Pfister S."/>
            <person name="Riley R."/>
            <person name="Sitrit Y."/>
            <person name="Stielow J.B."/>
            <person name="Szollosi G."/>
            <person name="Zifcakova L."/>
            <person name="Stursova M."/>
            <person name="Spatafora J.W."/>
            <person name="Tedersoo L."/>
            <person name="Vaario L.M."/>
            <person name="Yamada A."/>
            <person name="Yan M."/>
            <person name="Wang P."/>
            <person name="Xu J."/>
            <person name="Bruns T."/>
            <person name="Baldrian P."/>
            <person name="Vilgalys R."/>
            <person name="Dunand C."/>
            <person name="Henrissat B."/>
            <person name="Grigoriev I.V."/>
            <person name="Hibbett D."/>
            <person name="Nagy L.G."/>
            <person name="Martin F.M."/>
        </authorList>
    </citation>
    <scope>NUCLEOTIDE SEQUENCE</scope>
    <source>
        <strain evidence="2">UH-Tt-Lm1</strain>
    </source>
</reference>
<keyword evidence="3" id="KW-1185">Reference proteome</keyword>
<dbReference type="OrthoDB" id="3271141at2759"/>
<evidence type="ECO:0000313" key="3">
    <source>
        <dbReference type="Proteomes" id="UP000736335"/>
    </source>
</evidence>
<name>A0A9P6H2U7_9AGAM</name>
<dbReference type="EMBL" id="WIUZ02000028">
    <property type="protein sequence ID" value="KAF9777739.1"/>
    <property type="molecule type" value="Genomic_DNA"/>
</dbReference>
<dbReference type="Proteomes" id="UP000736335">
    <property type="component" value="Unassembled WGS sequence"/>
</dbReference>
<organism evidence="2 3">
    <name type="scientific">Thelephora terrestris</name>
    <dbReference type="NCBI Taxonomy" id="56493"/>
    <lineage>
        <taxon>Eukaryota</taxon>
        <taxon>Fungi</taxon>
        <taxon>Dikarya</taxon>
        <taxon>Basidiomycota</taxon>
        <taxon>Agaricomycotina</taxon>
        <taxon>Agaricomycetes</taxon>
        <taxon>Thelephorales</taxon>
        <taxon>Thelephoraceae</taxon>
        <taxon>Thelephora</taxon>
    </lineage>
</organism>